<keyword evidence="8" id="KW-1185">Reference proteome</keyword>
<dbReference type="RefSeq" id="WP_242936207.1">
    <property type="nucleotide sequence ID" value="NZ_CP094326.1"/>
</dbReference>
<dbReference type="Proteomes" id="UP000829476">
    <property type="component" value="Chromosome"/>
</dbReference>
<evidence type="ECO:0000256" key="1">
    <source>
        <dbReference type="ARBA" id="ARBA00004651"/>
    </source>
</evidence>
<evidence type="ECO:0000313" key="8">
    <source>
        <dbReference type="Proteomes" id="UP000829476"/>
    </source>
</evidence>
<dbReference type="InterPro" id="IPR002797">
    <property type="entry name" value="Polysacc_synth"/>
</dbReference>
<feature type="transmembrane region" description="Helical" evidence="6">
    <location>
        <begin position="391"/>
        <end position="411"/>
    </location>
</feature>
<evidence type="ECO:0000256" key="5">
    <source>
        <dbReference type="ARBA" id="ARBA00023136"/>
    </source>
</evidence>
<feature type="transmembrane region" description="Helical" evidence="6">
    <location>
        <begin position="120"/>
        <end position="140"/>
    </location>
</feature>
<proteinExistence type="predicted"/>
<feature type="transmembrane region" description="Helical" evidence="6">
    <location>
        <begin position="302"/>
        <end position="324"/>
    </location>
</feature>
<feature type="transmembrane region" description="Helical" evidence="6">
    <location>
        <begin position="37"/>
        <end position="60"/>
    </location>
</feature>
<keyword evidence="4 6" id="KW-1133">Transmembrane helix</keyword>
<feature type="transmembrane region" description="Helical" evidence="6">
    <location>
        <begin position="80"/>
        <end position="100"/>
    </location>
</feature>
<feature type="transmembrane region" description="Helical" evidence="6">
    <location>
        <begin position="251"/>
        <end position="271"/>
    </location>
</feature>
<name>A0ABY3YJH6_9FLAO</name>
<dbReference type="PANTHER" id="PTHR30250:SF11">
    <property type="entry name" value="O-ANTIGEN TRANSPORTER-RELATED"/>
    <property type="match status" value="1"/>
</dbReference>
<accession>A0ABY3YJH6</accession>
<dbReference type="Pfam" id="PF01943">
    <property type="entry name" value="Polysacc_synt"/>
    <property type="match status" value="1"/>
</dbReference>
<evidence type="ECO:0000313" key="7">
    <source>
        <dbReference type="EMBL" id="UNY97796.1"/>
    </source>
</evidence>
<evidence type="ECO:0000256" key="2">
    <source>
        <dbReference type="ARBA" id="ARBA00022475"/>
    </source>
</evidence>
<feature type="transmembrane region" description="Helical" evidence="6">
    <location>
        <begin position="217"/>
        <end position="235"/>
    </location>
</feature>
<feature type="transmembrane region" description="Helical" evidence="6">
    <location>
        <begin position="179"/>
        <end position="196"/>
    </location>
</feature>
<feature type="transmembrane region" description="Helical" evidence="6">
    <location>
        <begin position="360"/>
        <end position="385"/>
    </location>
</feature>
<gene>
    <name evidence="7" type="ORF">MQE36_11945</name>
</gene>
<keyword evidence="2" id="KW-1003">Cell membrane</keyword>
<feature type="transmembrane region" description="Helical" evidence="6">
    <location>
        <begin position="152"/>
        <end position="173"/>
    </location>
</feature>
<keyword evidence="5 6" id="KW-0472">Membrane</keyword>
<feature type="transmembrane region" description="Helical" evidence="6">
    <location>
        <begin position="330"/>
        <end position="348"/>
    </location>
</feature>
<dbReference type="InterPro" id="IPR050833">
    <property type="entry name" value="Poly_Biosynth_Transport"/>
</dbReference>
<organism evidence="7 8">
    <name type="scientific">Zhouia spongiae</name>
    <dbReference type="NCBI Taxonomy" id="2202721"/>
    <lineage>
        <taxon>Bacteria</taxon>
        <taxon>Pseudomonadati</taxon>
        <taxon>Bacteroidota</taxon>
        <taxon>Flavobacteriia</taxon>
        <taxon>Flavobacteriales</taxon>
        <taxon>Flavobacteriaceae</taxon>
        <taxon>Zhouia</taxon>
    </lineage>
</organism>
<feature type="transmembrane region" description="Helical" evidence="6">
    <location>
        <begin position="12"/>
        <end position="31"/>
    </location>
</feature>
<comment type="subcellular location">
    <subcellularLocation>
        <location evidence="1">Cell membrane</location>
        <topology evidence="1">Multi-pass membrane protein</topology>
    </subcellularLocation>
</comment>
<feature type="transmembrane region" description="Helical" evidence="6">
    <location>
        <begin position="446"/>
        <end position="466"/>
    </location>
</feature>
<protein>
    <submittedName>
        <fullName evidence="7">Polysaccharide biosynthesis C-terminal domain-containing protein</fullName>
    </submittedName>
</protein>
<evidence type="ECO:0000256" key="6">
    <source>
        <dbReference type="SAM" id="Phobius"/>
    </source>
</evidence>
<sequence>MGVVVKQSVQNTIYTYMGFAIGAVNTLFLYTNFLSDQYYGLVGYILSASNILMPLLTFGVQNTLVKFYSSFKDDSEQGKFTYMMFLLPLLIIIPVGILGIAGYDIVVSFLSRKNQIVSDYVWVIYITAIAMAYFEVFFAWTKVHMKTVYGNFLKEVFLRIIVMLLLFAVFFNWLSAEGFIFGMMLAYILRMLLMMLSAIKVKRPVLVRSLPNDSSKIIRYTSLIILAGSIAMILLDVDKFMIGQYESIENIAFYNVAVYMAAVIVVPARAMHQITYPLTARLLNEKDKAGLSNLYKRSSLNLFIIGGLIFLLVVLNANQLYLIIPEQYRGGISVVFLIAVAKLFECLLGNNNSILFNSDYYRMVLFFGVFLAVLTIFLNTVFIPLWGINGAAFATLMSFVAYSLIKIWFVYNKLQMHPFTFKTLGTAIVLLIFTGLFYFWDFTFHPLVNIVLKGSVIAIGYLLVIIKLKLSDDIVDLTEKIMLKTKLRR</sequence>
<feature type="transmembrane region" description="Helical" evidence="6">
    <location>
        <begin position="423"/>
        <end position="440"/>
    </location>
</feature>
<reference evidence="7 8" key="1">
    <citation type="journal article" date="2018" name="Int. J. Syst. Evol. Microbiol.">
        <title>Zhouia spongiae sp. nov., isolated from a marine sponge.</title>
        <authorList>
            <person name="Zhuang L."/>
            <person name="Lin B."/>
            <person name="Qin F."/>
            <person name="Luo L."/>
        </authorList>
    </citation>
    <scope>NUCLEOTIDE SEQUENCE [LARGE SCALE GENOMIC DNA]</scope>
    <source>
        <strain evidence="7 8">HN-Y44</strain>
    </source>
</reference>
<keyword evidence="3 6" id="KW-0812">Transmembrane</keyword>
<dbReference type="EMBL" id="CP094326">
    <property type="protein sequence ID" value="UNY97796.1"/>
    <property type="molecule type" value="Genomic_DNA"/>
</dbReference>
<dbReference type="PANTHER" id="PTHR30250">
    <property type="entry name" value="PST FAMILY PREDICTED COLANIC ACID TRANSPORTER"/>
    <property type="match status" value="1"/>
</dbReference>
<evidence type="ECO:0000256" key="3">
    <source>
        <dbReference type="ARBA" id="ARBA00022692"/>
    </source>
</evidence>
<evidence type="ECO:0000256" key="4">
    <source>
        <dbReference type="ARBA" id="ARBA00022989"/>
    </source>
</evidence>